<reference evidence="2 3" key="2">
    <citation type="submission" date="2024-07" db="EMBL/GenBank/DDBJ databases">
        <authorList>
            <person name="Akdeniz Z."/>
        </authorList>
    </citation>
    <scope>NUCLEOTIDE SEQUENCE [LARGE SCALE GENOMIC DNA]</scope>
</reference>
<comment type="caution">
    <text evidence="1">The sequence shown here is derived from an EMBL/GenBank/DDBJ whole genome shotgun (WGS) entry which is preliminary data.</text>
</comment>
<gene>
    <name evidence="1" type="ORF">HINF_LOCUS44703</name>
    <name evidence="2" type="ORF">HINF_LOCUS75886</name>
</gene>
<reference evidence="1" key="1">
    <citation type="submission" date="2023-06" db="EMBL/GenBank/DDBJ databases">
        <authorList>
            <person name="Kurt Z."/>
        </authorList>
    </citation>
    <scope>NUCLEOTIDE SEQUENCE</scope>
</reference>
<dbReference type="EMBL" id="CAXDID020000687">
    <property type="protein sequence ID" value="CAL6110369.1"/>
    <property type="molecule type" value="Genomic_DNA"/>
</dbReference>
<protein>
    <submittedName>
        <fullName evidence="2">Hypothetical_protein</fullName>
    </submittedName>
</protein>
<dbReference type="EMBL" id="CATOUU010000882">
    <property type="protein sequence ID" value="CAI9957058.1"/>
    <property type="molecule type" value="Genomic_DNA"/>
</dbReference>
<dbReference type="AlphaFoldDB" id="A0AA86V527"/>
<accession>A0AA86V527</accession>
<evidence type="ECO:0000313" key="1">
    <source>
        <dbReference type="EMBL" id="CAI9957058.1"/>
    </source>
</evidence>
<organism evidence="1">
    <name type="scientific">Hexamita inflata</name>
    <dbReference type="NCBI Taxonomy" id="28002"/>
    <lineage>
        <taxon>Eukaryota</taxon>
        <taxon>Metamonada</taxon>
        <taxon>Diplomonadida</taxon>
        <taxon>Hexamitidae</taxon>
        <taxon>Hexamitinae</taxon>
        <taxon>Hexamita</taxon>
    </lineage>
</organism>
<dbReference type="Proteomes" id="UP001642409">
    <property type="component" value="Unassembled WGS sequence"/>
</dbReference>
<proteinExistence type="predicted"/>
<sequence>MQYLIIKLSNFVIGCKYDHYQPTFSSIATKYQISVIKTIYHDLTLPVTTSYYLLLCCSRRSWPNNSRQVVEMLKNIPDMTWTPAIDDHHVNMTYDQIHSSFNVKKSFKTLEPFAKKIGAVIQLVRRETRVFDSVRSWRLWSVNNVHSSWIVF</sequence>
<keyword evidence="3" id="KW-1185">Reference proteome</keyword>
<evidence type="ECO:0000313" key="3">
    <source>
        <dbReference type="Proteomes" id="UP001642409"/>
    </source>
</evidence>
<evidence type="ECO:0000313" key="2">
    <source>
        <dbReference type="EMBL" id="CAL6110369.1"/>
    </source>
</evidence>
<name>A0AA86V527_9EUKA</name>